<dbReference type="PANTHER" id="PTHR31108:SF1">
    <property type="entry name" value="HSAC2 DOMAIN-CONTAINING PROTEIN"/>
    <property type="match status" value="1"/>
</dbReference>
<evidence type="ECO:0000256" key="2">
    <source>
        <dbReference type="SAM" id="MobiDB-lite"/>
    </source>
</evidence>
<dbReference type="KEGG" id="cvn:111134905"/>
<sequence length="294" mass="33615">MATNTETQNQVLSDDEHKSFSGATLQIDNADNQTGHEPGVDFTGPSTNFNRNRPGSAYGRQSIRSTTSRTSVRPGVIKSDVESGTFFSYKEENFTKALNDCKQKLKADVDGEFVGAWLLTCIDHWDNERERLIILTKNCMLVFKYDFILHKQEDFKRVMLHLIDTVCVGDFVYPPKSLMPPRQHGGIQVRWNKGEQPTWAQLWNPWCASIPWINLSHHPLLYNPKEYETAIYNVDEFYESLIQGISNSYKEKRPAEKITIIEGPIMIESYASLSSMIFNQSGLGFNRDRKGVSF</sequence>
<reference evidence="5" key="1">
    <citation type="submission" date="2025-08" db="UniProtKB">
        <authorList>
            <consortium name="RefSeq"/>
        </authorList>
    </citation>
    <scope>IDENTIFICATION</scope>
    <source>
        <tissue evidence="5">Whole sample</tissue>
    </source>
</reference>
<dbReference type="InterPro" id="IPR040242">
    <property type="entry name" value="TPRG1-like"/>
</dbReference>
<proteinExistence type="inferred from homology"/>
<dbReference type="AlphaFoldDB" id="A0A8B8EKB6"/>
<comment type="similarity">
    <text evidence="1">Belongs to the TPRG1 family.</text>
</comment>
<dbReference type="GeneID" id="111134905"/>
<dbReference type="InterPro" id="IPR034753">
    <property type="entry name" value="hSac2"/>
</dbReference>
<gene>
    <name evidence="5" type="primary">LOC111134905</name>
</gene>
<dbReference type="Proteomes" id="UP000694844">
    <property type="component" value="Chromosome 5"/>
</dbReference>
<dbReference type="PROSITE" id="PS51791">
    <property type="entry name" value="HSAC2"/>
    <property type="match status" value="1"/>
</dbReference>
<dbReference type="RefSeq" id="XP_022340151.1">
    <property type="nucleotide sequence ID" value="XM_022484443.1"/>
</dbReference>
<dbReference type="GO" id="GO:0005737">
    <property type="term" value="C:cytoplasm"/>
    <property type="evidence" value="ECO:0007669"/>
    <property type="project" value="TreeGrafter"/>
</dbReference>
<dbReference type="PANTHER" id="PTHR31108">
    <property type="entry name" value="TUMOR PROTEIN P63-REGULATED GENE 1-LIKE PROTEIN"/>
    <property type="match status" value="1"/>
</dbReference>
<protein>
    <submittedName>
        <fullName evidence="5">Tumor protein p63-regulated gene 1-like protein</fullName>
    </submittedName>
</protein>
<accession>A0A8B8EKB6</accession>
<evidence type="ECO:0000313" key="4">
    <source>
        <dbReference type="Proteomes" id="UP000694844"/>
    </source>
</evidence>
<evidence type="ECO:0000256" key="1">
    <source>
        <dbReference type="ARBA" id="ARBA00009163"/>
    </source>
</evidence>
<dbReference type="Pfam" id="PF12456">
    <property type="entry name" value="hSac2"/>
    <property type="match status" value="1"/>
</dbReference>
<evidence type="ECO:0000313" key="5">
    <source>
        <dbReference type="RefSeq" id="XP_022340151.1"/>
    </source>
</evidence>
<name>A0A8B8EKB6_CRAVI</name>
<evidence type="ECO:0000259" key="3">
    <source>
        <dbReference type="PROSITE" id="PS51791"/>
    </source>
</evidence>
<feature type="compositionally biased region" description="Polar residues" evidence="2">
    <location>
        <begin position="44"/>
        <end position="53"/>
    </location>
</feature>
<feature type="region of interest" description="Disordered" evidence="2">
    <location>
        <begin position="29"/>
        <end position="71"/>
    </location>
</feature>
<keyword evidence="4" id="KW-1185">Reference proteome</keyword>
<dbReference type="InterPro" id="IPR022158">
    <property type="entry name" value="Inositol_phosphatase"/>
</dbReference>
<feature type="domain" description="HSac2" evidence="3">
    <location>
        <begin position="88"/>
        <end position="232"/>
    </location>
</feature>
<organism evidence="4 5">
    <name type="scientific">Crassostrea virginica</name>
    <name type="common">Eastern oyster</name>
    <dbReference type="NCBI Taxonomy" id="6565"/>
    <lineage>
        <taxon>Eukaryota</taxon>
        <taxon>Metazoa</taxon>
        <taxon>Spiralia</taxon>
        <taxon>Lophotrochozoa</taxon>
        <taxon>Mollusca</taxon>
        <taxon>Bivalvia</taxon>
        <taxon>Autobranchia</taxon>
        <taxon>Pteriomorphia</taxon>
        <taxon>Ostreida</taxon>
        <taxon>Ostreoidea</taxon>
        <taxon>Ostreidae</taxon>
        <taxon>Crassostrea</taxon>
    </lineage>
</organism>
<dbReference type="OrthoDB" id="10012704at2759"/>